<dbReference type="EMBL" id="KB445551">
    <property type="protein sequence ID" value="EMD00329.1"/>
    <property type="molecule type" value="Genomic_DNA"/>
</dbReference>
<name>M2N869_BAUPA</name>
<dbReference type="KEGG" id="bcom:BAUCODRAFT_145613"/>
<dbReference type="Proteomes" id="UP000011761">
    <property type="component" value="Unassembled WGS sequence"/>
</dbReference>
<gene>
    <name evidence="1" type="ORF">BAUCODRAFT_145613</name>
</gene>
<protein>
    <submittedName>
        <fullName evidence="1">Uncharacterized protein</fullName>
    </submittedName>
</protein>
<evidence type="ECO:0000313" key="1">
    <source>
        <dbReference type="EMBL" id="EMD00329.1"/>
    </source>
</evidence>
<dbReference type="eggNOG" id="ENOG502TAP9">
    <property type="taxonomic scope" value="Eukaryota"/>
</dbReference>
<dbReference type="AlphaFoldDB" id="M2N869"/>
<proteinExistence type="predicted"/>
<keyword evidence="2" id="KW-1185">Reference proteome</keyword>
<reference evidence="1 2" key="1">
    <citation type="journal article" date="2012" name="PLoS Pathog.">
        <title>Diverse lifestyles and strategies of plant pathogenesis encoded in the genomes of eighteen Dothideomycetes fungi.</title>
        <authorList>
            <person name="Ohm R.A."/>
            <person name="Feau N."/>
            <person name="Henrissat B."/>
            <person name="Schoch C.L."/>
            <person name="Horwitz B.A."/>
            <person name="Barry K.W."/>
            <person name="Condon B.J."/>
            <person name="Copeland A.C."/>
            <person name="Dhillon B."/>
            <person name="Glaser F."/>
            <person name="Hesse C.N."/>
            <person name="Kosti I."/>
            <person name="LaButti K."/>
            <person name="Lindquist E.A."/>
            <person name="Lucas S."/>
            <person name="Salamov A.A."/>
            <person name="Bradshaw R.E."/>
            <person name="Ciuffetti L."/>
            <person name="Hamelin R.C."/>
            <person name="Kema G.H.J."/>
            <person name="Lawrence C."/>
            <person name="Scott J.A."/>
            <person name="Spatafora J.W."/>
            <person name="Turgeon B.G."/>
            <person name="de Wit P.J.G.M."/>
            <person name="Zhong S."/>
            <person name="Goodwin S.B."/>
            <person name="Grigoriev I.V."/>
        </authorList>
    </citation>
    <scope>NUCLEOTIDE SEQUENCE [LARGE SCALE GENOMIC DNA]</scope>
    <source>
        <strain evidence="1 2">UAMH 10762</strain>
    </source>
</reference>
<dbReference type="HOGENOM" id="CLU_860583_0_0_1"/>
<accession>M2N869</accession>
<evidence type="ECO:0000313" key="2">
    <source>
        <dbReference type="Proteomes" id="UP000011761"/>
    </source>
</evidence>
<dbReference type="GeneID" id="19108609"/>
<dbReference type="OrthoDB" id="3363286at2759"/>
<organism evidence="1 2">
    <name type="scientific">Baudoinia panamericana (strain UAMH 10762)</name>
    <name type="common">Angels' share fungus</name>
    <name type="synonym">Baudoinia compniacensis (strain UAMH 10762)</name>
    <dbReference type="NCBI Taxonomy" id="717646"/>
    <lineage>
        <taxon>Eukaryota</taxon>
        <taxon>Fungi</taxon>
        <taxon>Dikarya</taxon>
        <taxon>Ascomycota</taxon>
        <taxon>Pezizomycotina</taxon>
        <taxon>Dothideomycetes</taxon>
        <taxon>Dothideomycetidae</taxon>
        <taxon>Mycosphaerellales</taxon>
        <taxon>Teratosphaeriaceae</taxon>
        <taxon>Baudoinia</taxon>
    </lineage>
</organism>
<sequence>MDELAIAAKARHRVSKAPKAIVPETALQQQLQMNPYARALATDVRQCQITGARLPRHFLLPVTTRLLPLSGDEDSAKRTPKATLDIGVEIDRSFDDQTKWRGHTYLLARQSVLHDLKRKKKWPQLSTERTHRWLASKLGVQAHAIDARKHYAWDERAPEFTFDKLRSRVFSLLDALLVQHPDLVIPVPHQMIGNDPSREEWSCLIALQAGPTLTNTTIPIFDGHDILDPDAVPETCQQVPQLAGARYVAVKKHAKTVRLQLALLKLEGYLRNQQQPG</sequence>
<dbReference type="RefSeq" id="XP_007672829.1">
    <property type="nucleotide sequence ID" value="XM_007674639.1"/>
</dbReference>